<name>A0A482W3U4_ASBVE</name>
<proteinExistence type="predicted"/>
<protein>
    <submittedName>
        <fullName evidence="1">Uncharacterized protein</fullName>
    </submittedName>
</protein>
<evidence type="ECO:0000313" key="1">
    <source>
        <dbReference type="EMBL" id="RZC39463.1"/>
    </source>
</evidence>
<evidence type="ECO:0000313" key="2">
    <source>
        <dbReference type="Proteomes" id="UP000292052"/>
    </source>
</evidence>
<dbReference type="EMBL" id="QDEB01034244">
    <property type="protein sequence ID" value="RZC39463.1"/>
    <property type="molecule type" value="Genomic_DNA"/>
</dbReference>
<organism evidence="1 2">
    <name type="scientific">Asbolus verrucosus</name>
    <name type="common">Desert ironclad beetle</name>
    <dbReference type="NCBI Taxonomy" id="1661398"/>
    <lineage>
        <taxon>Eukaryota</taxon>
        <taxon>Metazoa</taxon>
        <taxon>Ecdysozoa</taxon>
        <taxon>Arthropoda</taxon>
        <taxon>Hexapoda</taxon>
        <taxon>Insecta</taxon>
        <taxon>Pterygota</taxon>
        <taxon>Neoptera</taxon>
        <taxon>Endopterygota</taxon>
        <taxon>Coleoptera</taxon>
        <taxon>Polyphaga</taxon>
        <taxon>Cucujiformia</taxon>
        <taxon>Tenebrionidae</taxon>
        <taxon>Pimeliinae</taxon>
        <taxon>Asbolus</taxon>
    </lineage>
</organism>
<reference evidence="1 2" key="1">
    <citation type="submission" date="2017-03" db="EMBL/GenBank/DDBJ databases">
        <title>Genome of the blue death feigning beetle - Asbolus verrucosus.</title>
        <authorList>
            <person name="Rider S.D."/>
        </authorList>
    </citation>
    <scope>NUCLEOTIDE SEQUENCE [LARGE SCALE GENOMIC DNA]</scope>
    <source>
        <strain evidence="1">Butters</strain>
        <tissue evidence="1">Head and leg muscle</tissue>
    </source>
</reference>
<dbReference type="Proteomes" id="UP000292052">
    <property type="component" value="Unassembled WGS sequence"/>
</dbReference>
<accession>A0A482W3U4</accession>
<gene>
    <name evidence="1" type="ORF">BDFB_004837</name>
</gene>
<comment type="caution">
    <text evidence="1">The sequence shown here is derived from an EMBL/GenBank/DDBJ whole genome shotgun (WGS) entry which is preliminary data.</text>
</comment>
<dbReference type="AlphaFoldDB" id="A0A482W3U4"/>
<sequence length="41" mass="4548">MVASPIQISDIERSIEQANDMIWEITNELGPITGPPFSCDE</sequence>
<keyword evidence="2" id="KW-1185">Reference proteome</keyword>